<gene>
    <name evidence="1" type="ORF">LITE_LOCUS35572</name>
</gene>
<dbReference type="AlphaFoldDB" id="A0AAV0NXA3"/>
<protein>
    <submittedName>
        <fullName evidence="1">Uncharacterized protein</fullName>
    </submittedName>
</protein>
<evidence type="ECO:0000313" key="1">
    <source>
        <dbReference type="EMBL" id="CAI0462957.1"/>
    </source>
</evidence>
<name>A0AAV0NXA3_9ROSI</name>
<reference evidence="1" key="1">
    <citation type="submission" date="2022-08" db="EMBL/GenBank/DDBJ databases">
        <authorList>
            <person name="Gutierrez-Valencia J."/>
        </authorList>
    </citation>
    <scope>NUCLEOTIDE SEQUENCE</scope>
</reference>
<evidence type="ECO:0000313" key="2">
    <source>
        <dbReference type="Proteomes" id="UP001154282"/>
    </source>
</evidence>
<dbReference type="Proteomes" id="UP001154282">
    <property type="component" value="Unassembled WGS sequence"/>
</dbReference>
<dbReference type="EMBL" id="CAMGYJ010000008">
    <property type="protein sequence ID" value="CAI0462957.1"/>
    <property type="molecule type" value="Genomic_DNA"/>
</dbReference>
<dbReference type="SUPFAM" id="SSF58038">
    <property type="entry name" value="SNARE fusion complex"/>
    <property type="match status" value="1"/>
</dbReference>
<dbReference type="Gene3D" id="1.20.5.110">
    <property type="match status" value="1"/>
</dbReference>
<proteinExistence type="predicted"/>
<dbReference type="Pfam" id="PF12352">
    <property type="entry name" value="V-SNARE_C"/>
    <property type="match status" value="1"/>
</dbReference>
<keyword evidence="2" id="KW-1185">Reference proteome</keyword>
<sequence>MSIDRLNQSSDRIRDNRRTVLEIEELGVTILEDLHQKRQTLLHVHNKV</sequence>
<accession>A0AAV0NXA3</accession>
<comment type="caution">
    <text evidence="1">The sequence shown here is derived from an EMBL/GenBank/DDBJ whole genome shotgun (WGS) entry which is preliminary data.</text>
</comment>
<organism evidence="1 2">
    <name type="scientific">Linum tenue</name>
    <dbReference type="NCBI Taxonomy" id="586396"/>
    <lineage>
        <taxon>Eukaryota</taxon>
        <taxon>Viridiplantae</taxon>
        <taxon>Streptophyta</taxon>
        <taxon>Embryophyta</taxon>
        <taxon>Tracheophyta</taxon>
        <taxon>Spermatophyta</taxon>
        <taxon>Magnoliopsida</taxon>
        <taxon>eudicotyledons</taxon>
        <taxon>Gunneridae</taxon>
        <taxon>Pentapetalae</taxon>
        <taxon>rosids</taxon>
        <taxon>fabids</taxon>
        <taxon>Malpighiales</taxon>
        <taxon>Linaceae</taxon>
        <taxon>Linum</taxon>
    </lineage>
</organism>